<dbReference type="AlphaFoldDB" id="A0A328AK70"/>
<evidence type="ECO:0000256" key="3">
    <source>
        <dbReference type="ARBA" id="ARBA00023163"/>
    </source>
</evidence>
<dbReference type="InterPro" id="IPR050109">
    <property type="entry name" value="HTH-type_TetR-like_transc_reg"/>
</dbReference>
<dbReference type="InterPro" id="IPR001647">
    <property type="entry name" value="HTH_TetR"/>
</dbReference>
<keyword evidence="8" id="KW-1185">Reference proteome</keyword>
<feature type="domain" description="HTH tetR-type" evidence="6">
    <location>
        <begin position="23"/>
        <end position="83"/>
    </location>
</feature>
<organism evidence="7 8">
    <name type="scientific">Phenylobacterium soli</name>
    <dbReference type="NCBI Taxonomy" id="2170551"/>
    <lineage>
        <taxon>Bacteria</taxon>
        <taxon>Pseudomonadati</taxon>
        <taxon>Pseudomonadota</taxon>
        <taxon>Alphaproteobacteria</taxon>
        <taxon>Caulobacterales</taxon>
        <taxon>Caulobacteraceae</taxon>
        <taxon>Phenylobacterium</taxon>
    </lineage>
</organism>
<keyword evidence="1" id="KW-0805">Transcription regulation</keyword>
<evidence type="ECO:0000256" key="5">
    <source>
        <dbReference type="SAM" id="MobiDB-lite"/>
    </source>
</evidence>
<evidence type="ECO:0000256" key="4">
    <source>
        <dbReference type="PROSITE-ProRule" id="PRU00335"/>
    </source>
</evidence>
<dbReference type="Proteomes" id="UP000249254">
    <property type="component" value="Unassembled WGS sequence"/>
</dbReference>
<dbReference type="InterPro" id="IPR009057">
    <property type="entry name" value="Homeodomain-like_sf"/>
</dbReference>
<protein>
    <recommendedName>
        <fullName evidence="6">HTH tetR-type domain-containing protein</fullName>
    </recommendedName>
</protein>
<proteinExistence type="predicted"/>
<dbReference type="Pfam" id="PF00440">
    <property type="entry name" value="TetR_N"/>
    <property type="match status" value="1"/>
</dbReference>
<evidence type="ECO:0000313" key="8">
    <source>
        <dbReference type="Proteomes" id="UP000249254"/>
    </source>
</evidence>
<dbReference type="PANTHER" id="PTHR30055:SF234">
    <property type="entry name" value="HTH-TYPE TRANSCRIPTIONAL REGULATOR BETI"/>
    <property type="match status" value="1"/>
</dbReference>
<evidence type="ECO:0000256" key="1">
    <source>
        <dbReference type="ARBA" id="ARBA00023015"/>
    </source>
</evidence>
<dbReference type="GO" id="GO:0003700">
    <property type="term" value="F:DNA-binding transcription factor activity"/>
    <property type="evidence" value="ECO:0007669"/>
    <property type="project" value="TreeGrafter"/>
</dbReference>
<comment type="caution">
    <text evidence="7">The sequence shown here is derived from an EMBL/GenBank/DDBJ whole genome shotgun (WGS) entry which is preliminary data.</text>
</comment>
<evidence type="ECO:0000256" key="2">
    <source>
        <dbReference type="ARBA" id="ARBA00023125"/>
    </source>
</evidence>
<dbReference type="Gene3D" id="1.10.357.10">
    <property type="entry name" value="Tetracycline Repressor, domain 2"/>
    <property type="match status" value="1"/>
</dbReference>
<name>A0A328AK70_9CAUL</name>
<sequence length="225" mass="24474">MVRAMGEPAKPKVPRGPNAERRASTRAKILAAGVKCLAEFGYAATSTPLVAKMAKVSRGSLLHQFPTKVDLILAVAEHAWLIQRDYVRAEVAKRPTGREQFIGGVQAVWKGLQLPEAIALMEVMIAARSDAELAERYDAFADAREAGVSRTRRRMAIGQLGAPEHFSEVDAMAHLTSAALRGLALETVFIGRPTDSAAKVLALLEDMRRRFADEVEAEQAKAEDV</sequence>
<dbReference type="PRINTS" id="PR00455">
    <property type="entry name" value="HTHTETR"/>
</dbReference>
<keyword evidence="2 4" id="KW-0238">DNA-binding</keyword>
<dbReference type="PANTHER" id="PTHR30055">
    <property type="entry name" value="HTH-TYPE TRANSCRIPTIONAL REGULATOR RUTR"/>
    <property type="match status" value="1"/>
</dbReference>
<evidence type="ECO:0000259" key="6">
    <source>
        <dbReference type="PROSITE" id="PS50977"/>
    </source>
</evidence>
<gene>
    <name evidence="7" type="ORF">DJ017_04255</name>
</gene>
<accession>A0A328AK70</accession>
<dbReference type="EMBL" id="QFYQ01000001">
    <property type="protein sequence ID" value="RAK53794.1"/>
    <property type="molecule type" value="Genomic_DNA"/>
</dbReference>
<dbReference type="PROSITE" id="PS50977">
    <property type="entry name" value="HTH_TETR_2"/>
    <property type="match status" value="1"/>
</dbReference>
<dbReference type="SUPFAM" id="SSF46689">
    <property type="entry name" value="Homeodomain-like"/>
    <property type="match status" value="1"/>
</dbReference>
<feature type="DNA-binding region" description="H-T-H motif" evidence="4">
    <location>
        <begin position="46"/>
        <end position="65"/>
    </location>
</feature>
<reference evidence="8" key="1">
    <citation type="submission" date="2018-05" db="EMBL/GenBank/DDBJ databases">
        <authorList>
            <person name="Li X."/>
        </authorList>
    </citation>
    <scope>NUCLEOTIDE SEQUENCE [LARGE SCALE GENOMIC DNA]</scope>
    <source>
        <strain evidence="8">LX32</strain>
    </source>
</reference>
<dbReference type="OrthoDB" id="9816296at2"/>
<feature type="region of interest" description="Disordered" evidence="5">
    <location>
        <begin position="1"/>
        <end position="24"/>
    </location>
</feature>
<dbReference type="GO" id="GO:0000976">
    <property type="term" value="F:transcription cis-regulatory region binding"/>
    <property type="evidence" value="ECO:0007669"/>
    <property type="project" value="TreeGrafter"/>
</dbReference>
<keyword evidence="3" id="KW-0804">Transcription</keyword>
<evidence type="ECO:0000313" key="7">
    <source>
        <dbReference type="EMBL" id="RAK53794.1"/>
    </source>
</evidence>